<dbReference type="GO" id="GO:0102130">
    <property type="term" value="F:malonyl-CoA methyltransferase activity"/>
    <property type="evidence" value="ECO:0007669"/>
    <property type="project" value="UniProtKB-EC"/>
</dbReference>
<dbReference type="EMBL" id="QWLA01000057">
    <property type="protein sequence ID" value="RIH84449.1"/>
    <property type="molecule type" value="Genomic_DNA"/>
</dbReference>
<dbReference type="GO" id="GO:0032259">
    <property type="term" value="P:methylation"/>
    <property type="evidence" value="ECO:0007669"/>
    <property type="project" value="UniProtKB-KW"/>
</dbReference>
<evidence type="ECO:0000313" key="3">
    <source>
        <dbReference type="Proteomes" id="UP000265341"/>
    </source>
</evidence>
<sequence length="239" mass="27172">MVPHSEDEVRRIRKAYTEYAGNPEVAVKWDPRNPGNRAIVREREERIQELLRVHGFWPLEPLHILDVGCGTGGMLAQLESWGAKPENLAGIDLIPERVARAQELYPHLHFICGNAEEMDFPQATFDLVAAFTVFSSILDGQMAQAVARRIWWVMRPGGAVLWYDFRYDNPNNPNVRGVKLLKIRHLFPGALPHLELVTLLPPLARRLGSLTPVLYPLLARIPLLCTHYLGLLLKPRVQE</sequence>
<dbReference type="PANTHER" id="PTHR43591">
    <property type="entry name" value="METHYLTRANSFERASE"/>
    <property type="match status" value="1"/>
</dbReference>
<gene>
    <name evidence="2" type="primary">bioC</name>
    <name evidence="2" type="ORF">Mrose_02633</name>
</gene>
<keyword evidence="3" id="KW-1185">Reference proteome</keyword>
<reference evidence="2 3" key="1">
    <citation type="submission" date="2018-08" db="EMBL/GenBank/DDBJ databases">
        <title>Meiothermus roseus NBRC 110900 genome sequencing project.</title>
        <authorList>
            <person name="Da Costa M.S."/>
            <person name="Albuquerque L."/>
            <person name="Raposo P."/>
            <person name="Froufe H.J.C."/>
            <person name="Barroso C.S."/>
            <person name="Egas C."/>
        </authorList>
    </citation>
    <scope>NUCLEOTIDE SEQUENCE [LARGE SCALE GENOMIC DNA]</scope>
    <source>
        <strain evidence="2 3">NBRC 110900</strain>
    </source>
</reference>
<dbReference type="SUPFAM" id="SSF53335">
    <property type="entry name" value="S-adenosyl-L-methionine-dependent methyltransferases"/>
    <property type="match status" value="1"/>
</dbReference>
<comment type="caution">
    <text evidence="2">The sequence shown here is derived from an EMBL/GenBank/DDBJ whole genome shotgun (WGS) entry which is preliminary data.</text>
</comment>
<name>A0A399EN15_9DEIN</name>
<protein>
    <submittedName>
        <fullName evidence="2">Malonyl-[acyl-carrier protein] O-methyltransferase</fullName>
        <ecNumber evidence="2">2.1.1.197</ecNumber>
    </submittedName>
</protein>
<dbReference type="Gene3D" id="3.40.50.150">
    <property type="entry name" value="Vaccinia Virus protein VP39"/>
    <property type="match status" value="1"/>
</dbReference>
<keyword evidence="2" id="KW-0808">Transferase</keyword>
<dbReference type="EC" id="2.1.1.197" evidence="2"/>
<proteinExistence type="predicted"/>
<dbReference type="Pfam" id="PF13649">
    <property type="entry name" value="Methyltransf_25"/>
    <property type="match status" value="1"/>
</dbReference>
<evidence type="ECO:0000259" key="1">
    <source>
        <dbReference type="Pfam" id="PF13649"/>
    </source>
</evidence>
<dbReference type="AlphaFoldDB" id="A0A399EN15"/>
<accession>A0A399EN15</accession>
<dbReference type="CDD" id="cd02440">
    <property type="entry name" value="AdoMet_MTases"/>
    <property type="match status" value="1"/>
</dbReference>
<dbReference type="Proteomes" id="UP000265341">
    <property type="component" value="Unassembled WGS sequence"/>
</dbReference>
<dbReference type="InterPro" id="IPR041698">
    <property type="entry name" value="Methyltransf_25"/>
</dbReference>
<organism evidence="2 3">
    <name type="scientific">Calidithermus roseus</name>
    <dbReference type="NCBI Taxonomy" id="1644118"/>
    <lineage>
        <taxon>Bacteria</taxon>
        <taxon>Thermotogati</taxon>
        <taxon>Deinococcota</taxon>
        <taxon>Deinococci</taxon>
        <taxon>Thermales</taxon>
        <taxon>Thermaceae</taxon>
        <taxon>Calidithermus</taxon>
    </lineage>
</organism>
<evidence type="ECO:0000313" key="2">
    <source>
        <dbReference type="EMBL" id="RIH84449.1"/>
    </source>
</evidence>
<feature type="domain" description="Methyltransferase" evidence="1">
    <location>
        <begin position="64"/>
        <end position="158"/>
    </location>
</feature>
<keyword evidence="2" id="KW-0489">Methyltransferase</keyword>
<dbReference type="InterPro" id="IPR029063">
    <property type="entry name" value="SAM-dependent_MTases_sf"/>
</dbReference>